<dbReference type="InterPro" id="IPR018301">
    <property type="entry name" value="ArAA_hydroxylase_Fe/CU_BS"/>
</dbReference>
<evidence type="ECO:0000256" key="7">
    <source>
        <dbReference type="PIRSR" id="PIRSR601273-2"/>
    </source>
</evidence>
<evidence type="ECO:0000313" key="9">
    <source>
        <dbReference type="EMBL" id="KAK2142538.1"/>
    </source>
</evidence>
<keyword evidence="3 7" id="KW-0479">Metal-binding</keyword>
<evidence type="ECO:0000259" key="8">
    <source>
        <dbReference type="PROSITE" id="PS51410"/>
    </source>
</evidence>
<dbReference type="PANTHER" id="PTHR11473">
    <property type="entry name" value="AROMATIC AMINO ACID HYDROXYLASE"/>
    <property type="match status" value="1"/>
</dbReference>
<comment type="caution">
    <text evidence="9">The sequence shown here is derived from an EMBL/GenBank/DDBJ whole genome shotgun (WGS) entry which is preliminary data.</text>
</comment>
<dbReference type="InterPro" id="IPR036951">
    <property type="entry name" value="ArAA_hydroxylase_sf"/>
</dbReference>
<dbReference type="PROSITE" id="PS51410">
    <property type="entry name" value="BH4_AAA_HYDROXYL_2"/>
    <property type="match status" value="1"/>
</dbReference>
<dbReference type="GO" id="GO:0005737">
    <property type="term" value="C:cytoplasm"/>
    <property type="evidence" value="ECO:0007669"/>
    <property type="project" value="TreeGrafter"/>
</dbReference>
<reference evidence="9" key="1">
    <citation type="journal article" date="2023" name="Mol. Biol. Evol.">
        <title>Third-Generation Sequencing Reveals the Adaptive Role of the Epigenome in Three Deep-Sea Polychaetes.</title>
        <authorList>
            <person name="Perez M."/>
            <person name="Aroh O."/>
            <person name="Sun Y."/>
            <person name="Lan Y."/>
            <person name="Juniper S.K."/>
            <person name="Young C.R."/>
            <person name="Angers B."/>
            <person name="Qian P.Y."/>
        </authorList>
    </citation>
    <scope>NUCLEOTIDE SEQUENCE</scope>
    <source>
        <strain evidence="9">P08H-3</strain>
    </source>
</reference>
<sequence>MDGASLDLFVSVEGKPNDATNLMQILEKNSLITDVTAPSDINNAQEVPWFPRHISDLDKCQHLLTKFDPDLDYDHPGFSDKTYRKRRTEIANIAFEYKQAHVYANLSGLYNTHACKEHIRNFHILEEEGIYSQHNLPQLEDVSNFLKKRTGFQLRPVAGLLLPRDFLASLAFRVFQCTQYLRHPSKPNHTVEPDCIHELLGHVPMLTDPEFAAFSQEIGLASLGVSDADIKKLATIYWFTVEFGICRQDDQLKAYGASLLSAYGELEFALSDKPERLPFDPIKTALQPYDDQSYQSTYFIAESFADVQEKIKEYAKSIKHPFELYYDPDQEMIKIQNITGRRED</sequence>
<feature type="binding site" evidence="7">
    <location>
        <position position="242"/>
    </location>
    <ligand>
        <name>Fe cation</name>
        <dbReference type="ChEBI" id="CHEBI:24875"/>
    </ligand>
</feature>
<dbReference type="Proteomes" id="UP001208570">
    <property type="component" value="Unassembled WGS sequence"/>
</dbReference>
<comment type="cofactor">
    <cofactor evidence="1 7">
        <name>Fe(2+)</name>
        <dbReference type="ChEBI" id="CHEBI:29033"/>
    </cofactor>
</comment>
<dbReference type="Pfam" id="PF00351">
    <property type="entry name" value="Biopterin_H"/>
    <property type="match status" value="1"/>
</dbReference>
<organism evidence="9 10">
    <name type="scientific">Paralvinella palmiformis</name>
    <dbReference type="NCBI Taxonomy" id="53620"/>
    <lineage>
        <taxon>Eukaryota</taxon>
        <taxon>Metazoa</taxon>
        <taxon>Spiralia</taxon>
        <taxon>Lophotrochozoa</taxon>
        <taxon>Annelida</taxon>
        <taxon>Polychaeta</taxon>
        <taxon>Sedentaria</taxon>
        <taxon>Canalipalpata</taxon>
        <taxon>Terebellida</taxon>
        <taxon>Terebelliformia</taxon>
        <taxon>Alvinellidae</taxon>
        <taxon>Paralvinella</taxon>
    </lineage>
</organism>
<keyword evidence="4" id="KW-0560">Oxidoreductase</keyword>
<dbReference type="Gene3D" id="1.10.800.10">
    <property type="entry name" value="Aromatic amino acid hydroxylase"/>
    <property type="match status" value="1"/>
</dbReference>
<dbReference type="GO" id="GO:0005506">
    <property type="term" value="F:iron ion binding"/>
    <property type="evidence" value="ECO:0007669"/>
    <property type="project" value="InterPro"/>
</dbReference>
<keyword evidence="5 7" id="KW-0408">Iron</keyword>
<keyword evidence="10" id="KW-1185">Reference proteome</keyword>
<comment type="similarity">
    <text evidence="2">Belongs to the biopterin-dependent aromatic amino acid hydroxylase family.</text>
</comment>
<feature type="binding site" evidence="7">
    <location>
        <position position="197"/>
    </location>
    <ligand>
        <name>Fe cation</name>
        <dbReference type="ChEBI" id="CHEBI:24875"/>
    </ligand>
</feature>
<proteinExistence type="inferred from homology"/>
<evidence type="ECO:0000256" key="5">
    <source>
        <dbReference type="ARBA" id="ARBA00023004"/>
    </source>
</evidence>
<dbReference type="InterPro" id="IPR019774">
    <property type="entry name" value="Aromatic-AA_hydroxylase_C"/>
</dbReference>
<gene>
    <name evidence="9" type="ORF">LSH36_942g01070</name>
</gene>
<evidence type="ECO:0000256" key="1">
    <source>
        <dbReference type="ARBA" id="ARBA00001954"/>
    </source>
</evidence>
<evidence type="ECO:0000313" key="10">
    <source>
        <dbReference type="Proteomes" id="UP001208570"/>
    </source>
</evidence>
<evidence type="ECO:0000256" key="4">
    <source>
        <dbReference type="ARBA" id="ARBA00023002"/>
    </source>
</evidence>
<dbReference type="InterPro" id="IPR001273">
    <property type="entry name" value="ArAA_hydroxylase"/>
</dbReference>
<dbReference type="AlphaFoldDB" id="A0AAD9MSI6"/>
<dbReference type="GO" id="GO:0043204">
    <property type="term" value="C:perikaryon"/>
    <property type="evidence" value="ECO:0007669"/>
    <property type="project" value="TreeGrafter"/>
</dbReference>
<dbReference type="SUPFAM" id="SSF56534">
    <property type="entry name" value="Aromatic aminoacid monoxygenases, catalytic and oligomerization domains"/>
    <property type="match status" value="1"/>
</dbReference>
<dbReference type="PRINTS" id="PR00372">
    <property type="entry name" value="FYWHYDRXLASE"/>
</dbReference>
<dbReference type="InterPro" id="IPR036329">
    <property type="entry name" value="Aro-AA_hydroxylase_C_sf"/>
</dbReference>
<evidence type="ECO:0000256" key="3">
    <source>
        <dbReference type="ARBA" id="ARBA00022723"/>
    </source>
</evidence>
<dbReference type="PANTHER" id="PTHR11473:SF15">
    <property type="entry name" value="TYROSINE 3-MONOOXYGENASE"/>
    <property type="match status" value="1"/>
</dbReference>
<dbReference type="GO" id="GO:0009072">
    <property type="term" value="P:aromatic amino acid metabolic process"/>
    <property type="evidence" value="ECO:0007669"/>
    <property type="project" value="InterPro"/>
</dbReference>
<accession>A0AAD9MSI6</accession>
<dbReference type="EMBL" id="JAODUP010000942">
    <property type="protein sequence ID" value="KAK2142538.1"/>
    <property type="molecule type" value="Genomic_DNA"/>
</dbReference>
<keyword evidence="6" id="KW-0503">Monooxygenase</keyword>
<evidence type="ECO:0000256" key="2">
    <source>
        <dbReference type="ARBA" id="ARBA00009712"/>
    </source>
</evidence>
<feature type="binding site" evidence="7">
    <location>
        <position position="202"/>
    </location>
    <ligand>
        <name>Fe cation</name>
        <dbReference type="ChEBI" id="CHEBI:24875"/>
    </ligand>
</feature>
<name>A0AAD9MSI6_9ANNE</name>
<dbReference type="PROSITE" id="PS00367">
    <property type="entry name" value="BH4_AAA_HYDROXYL_1"/>
    <property type="match status" value="1"/>
</dbReference>
<protein>
    <recommendedName>
        <fullName evidence="8">Biopterin-dependent aromatic amino acid hydroxylase family profile domain-containing protein</fullName>
    </recommendedName>
</protein>
<dbReference type="GO" id="GO:0030424">
    <property type="term" value="C:axon"/>
    <property type="evidence" value="ECO:0007669"/>
    <property type="project" value="TreeGrafter"/>
</dbReference>
<dbReference type="GO" id="GO:0004511">
    <property type="term" value="F:tyrosine 3-monooxygenase activity"/>
    <property type="evidence" value="ECO:0007669"/>
    <property type="project" value="TreeGrafter"/>
</dbReference>
<feature type="domain" description="Biopterin-dependent aromatic amino acid hydroxylase family profile" evidence="8">
    <location>
        <begin position="35"/>
        <end position="344"/>
    </location>
</feature>
<evidence type="ECO:0000256" key="6">
    <source>
        <dbReference type="ARBA" id="ARBA00023033"/>
    </source>
</evidence>